<sequence length="411" mass="47112">MSYFAPEEIFERILDFLHDNRAALCSSSLVNRGWLLMTRYHLFGQIVLNEVETDDYELKDNVHSFLSLMQSPHSTIVPAIRNAVLNISTQGLIPDVVRELKRSQHLTRIMFMDHTHVSDTPSLSWISEALPNIEAFSYNTWYSVPDDAHRLFASFTRLQSLCVYTRVYTTFTFPHDIPIPQFLRLRTLRLRLLNSEQFLDWLQALTGFQPSLETFDLRLFRLFHSGWGPIGTLNTFLKVNSGSLQHLSLGIDYAAQVVDEDESVCVDEGRPADLSELSNLKSIFFRTHDFKAICDSLMTLHPSSKLGVLNVHLLHWKYGERMNPGGCTCAPSRFLERLESIMGDNHSFTGTAIHLRISKEFADSDPEFSSVIGSLRTGWQKRDLKMSFVDYDHEEDDQIDSAQSIRDLLLS</sequence>
<dbReference type="EMBL" id="JADNYJ010000039">
    <property type="protein sequence ID" value="KAF8901849.1"/>
    <property type="molecule type" value="Genomic_DNA"/>
</dbReference>
<keyword evidence="2" id="KW-1185">Reference proteome</keyword>
<dbReference type="AlphaFoldDB" id="A0A9P5NP60"/>
<evidence type="ECO:0000313" key="1">
    <source>
        <dbReference type="EMBL" id="KAF8901849.1"/>
    </source>
</evidence>
<name>A0A9P5NP60_GYMJU</name>
<reference evidence="1" key="1">
    <citation type="submission" date="2020-11" db="EMBL/GenBank/DDBJ databases">
        <authorList>
            <consortium name="DOE Joint Genome Institute"/>
            <person name="Ahrendt S."/>
            <person name="Riley R."/>
            <person name="Andreopoulos W."/>
            <person name="LaButti K."/>
            <person name="Pangilinan J."/>
            <person name="Ruiz-duenas F.J."/>
            <person name="Barrasa J.M."/>
            <person name="Sanchez-Garcia M."/>
            <person name="Camarero S."/>
            <person name="Miyauchi S."/>
            <person name="Serrano A."/>
            <person name="Linde D."/>
            <person name="Babiker R."/>
            <person name="Drula E."/>
            <person name="Ayuso-Fernandez I."/>
            <person name="Pacheco R."/>
            <person name="Padilla G."/>
            <person name="Ferreira P."/>
            <person name="Barriuso J."/>
            <person name="Kellner H."/>
            <person name="Castanera R."/>
            <person name="Alfaro M."/>
            <person name="Ramirez L."/>
            <person name="Pisabarro A.G."/>
            <person name="Kuo A."/>
            <person name="Tritt A."/>
            <person name="Lipzen A."/>
            <person name="He G."/>
            <person name="Yan M."/>
            <person name="Ng V."/>
            <person name="Cullen D."/>
            <person name="Martin F."/>
            <person name="Rosso M.-N."/>
            <person name="Henrissat B."/>
            <person name="Hibbett D."/>
            <person name="Martinez A.T."/>
            <person name="Grigoriev I.V."/>
        </authorList>
    </citation>
    <scope>NUCLEOTIDE SEQUENCE</scope>
    <source>
        <strain evidence="1">AH 44721</strain>
    </source>
</reference>
<dbReference type="SUPFAM" id="SSF52047">
    <property type="entry name" value="RNI-like"/>
    <property type="match status" value="1"/>
</dbReference>
<organism evidence="1 2">
    <name type="scientific">Gymnopilus junonius</name>
    <name type="common">Spectacular rustgill mushroom</name>
    <name type="synonym">Gymnopilus spectabilis subsp. junonius</name>
    <dbReference type="NCBI Taxonomy" id="109634"/>
    <lineage>
        <taxon>Eukaryota</taxon>
        <taxon>Fungi</taxon>
        <taxon>Dikarya</taxon>
        <taxon>Basidiomycota</taxon>
        <taxon>Agaricomycotina</taxon>
        <taxon>Agaricomycetes</taxon>
        <taxon>Agaricomycetidae</taxon>
        <taxon>Agaricales</taxon>
        <taxon>Agaricineae</taxon>
        <taxon>Hymenogastraceae</taxon>
        <taxon>Gymnopilus</taxon>
    </lineage>
</organism>
<gene>
    <name evidence="1" type="ORF">CPB84DRAFT_1776784</name>
</gene>
<dbReference type="Gene3D" id="3.80.10.10">
    <property type="entry name" value="Ribonuclease Inhibitor"/>
    <property type="match status" value="1"/>
</dbReference>
<proteinExistence type="predicted"/>
<evidence type="ECO:0008006" key="3">
    <source>
        <dbReference type="Google" id="ProtNLM"/>
    </source>
</evidence>
<protein>
    <recommendedName>
        <fullName evidence="3">F-box domain-containing protein</fullName>
    </recommendedName>
</protein>
<dbReference type="Proteomes" id="UP000724874">
    <property type="component" value="Unassembled WGS sequence"/>
</dbReference>
<dbReference type="OrthoDB" id="2977329at2759"/>
<accession>A0A9P5NP60</accession>
<dbReference type="InterPro" id="IPR032675">
    <property type="entry name" value="LRR_dom_sf"/>
</dbReference>
<evidence type="ECO:0000313" key="2">
    <source>
        <dbReference type="Proteomes" id="UP000724874"/>
    </source>
</evidence>
<comment type="caution">
    <text evidence="1">The sequence shown here is derived from an EMBL/GenBank/DDBJ whole genome shotgun (WGS) entry which is preliminary data.</text>
</comment>